<dbReference type="GO" id="GO:0005737">
    <property type="term" value="C:cytoplasm"/>
    <property type="evidence" value="ECO:0007669"/>
    <property type="project" value="TreeGrafter"/>
</dbReference>
<dbReference type="InterPro" id="IPR051468">
    <property type="entry name" value="Fungal_SecMetab_SDRs"/>
</dbReference>
<dbReference type="InterPro" id="IPR036291">
    <property type="entry name" value="NAD(P)-bd_dom_sf"/>
</dbReference>
<gene>
    <name evidence="1" type="ORF">GFN93_04890</name>
</gene>
<dbReference type="PANTHER" id="PTHR43544">
    <property type="entry name" value="SHORT-CHAIN DEHYDROGENASE/REDUCTASE"/>
    <property type="match status" value="1"/>
</dbReference>
<protein>
    <submittedName>
        <fullName evidence="1">SDR family NAD(P)-dependent oxidoreductase</fullName>
    </submittedName>
</protein>
<reference evidence="1 2" key="1">
    <citation type="submission" date="2019-10" db="EMBL/GenBank/DDBJ databases">
        <title>Alcanivorax sp.PA15-N-34 draft genome sequence.</title>
        <authorList>
            <person name="Liao X."/>
            <person name="Shao Z."/>
        </authorList>
    </citation>
    <scope>NUCLEOTIDE SEQUENCE [LARGE SCALE GENOMIC DNA]</scope>
    <source>
        <strain evidence="1 2">PA15-N-34</strain>
    </source>
</reference>
<organism evidence="1 2">
    <name type="scientific">Alcanivorax sediminis</name>
    <dbReference type="NCBI Taxonomy" id="2663008"/>
    <lineage>
        <taxon>Bacteria</taxon>
        <taxon>Pseudomonadati</taxon>
        <taxon>Pseudomonadota</taxon>
        <taxon>Gammaproteobacteria</taxon>
        <taxon>Oceanospirillales</taxon>
        <taxon>Alcanivoracaceae</taxon>
        <taxon>Alcanivorax</taxon>
    </lineage>
</organism>
<dbReference type="InterPro" id="IPR002347">
    <property type="entry name" value="SDR_fam"/>
</dbReference>
<dbReference type="SUPFAM" id="SSF51735">
    <property type="entry name" value="NAD(P)-binding Rossmann-fold domains"/>
    <property type="match status" value="1"/>
</dbReference>
<dbReference type="Pfam" id="PF00106">
    <property type="entry name" value="adh_short"/>
    <property type="match status" value="1"/>
</dbReference>
<evidence type="ECO:0000313" key="2">
    <source>
        <dbReference type="Proteomes" id="UP000469421"/>
    </source>
</evidence>
<dbReference type="EMBL" id="WIRE01000001">
    <property type="protein sequence ID" value="MQX52573.1"/>
    <property type="molecule type" value="Genomic_DNA"/>
</dbReference>
<comment type="caution">
    <text evidence="1">The sequence shown here is derived from an EMBL/GenBank/DDBJ whole genome shotgun (WGS) entry which is preliminary data.</text>
</comment>
<keyword evidence="2" id="KW-1185">Reference proteome</keyword>
<accession>A0A6N7LQX7</accession>
<dbReference type="Gene3D" id="3.40.50.720">
    <property type="entry name" value="NAD(P)-binding Rossmann-like Domain"/>
    <property type="match status" value="1"/>
</dbReference>
<dbReference type="AlphaFoldDB" id="A0A6N7LQX7"/>
<dbReference type="GO" id="GO:0016491">
    <property type="term" value="F:oxidoreductase activity"/>
    <property type="evidence" value="ECO:0007669"/>
    <property type="project" value="TreeGrafter"/>
</dbReference>
<dbReference type="PRINTS" id="PR00081">
    <property type="entry name" value="GDHRDH"/>
</dbReference>
<sequence length="254" mass="27856">MTHHTDSTITRLITGASSGIGLALVQHWLEDDAPVVAVSRRATDSEALQRLQQQGLPLRCVNTDLRSEASLLNLVRELKDSGTELRQIINCAGVLHDKESGLAPEKRLEDVSVQALQQSFALNAFAPILLARHLLPLVSKQQQACFASISARVGSIEDNHLGGWYSYRASKAAQNQLLRTLAVETRRRHPNLCVLALHPGTTDTPLSAPFQRNVPEHKLFSPPRAAKQLAAIIDGAGENQHGRFIAWDGEPIPW</sequence>
<dbReference type="Proteomes" id="UP000469421">
    <property type="component" value="Unassembled WGS sequence"/>
</dbReference>
<dbReference type="PANTHER" id="PTHR43544:SF12">
    <property type="entry name" value="NAD(P)-BINDING ROSSMANN-FOLD SUPERFAMILY PROTEIN"/>
    <property type="match status" value="1"/>
</dbReference>
<dbReference type="CDD" id="cd05325">
    <property type="entry name" value="carb_red_sniffer_like_SDR_c"/>
    <property type="match status" value="1"/>
</dbReference>
<dbReference type="RefSeq" id="WP_153499403.1">
    <property type="nucleotide sequence ID" value="NZ_WIRE01000001.1"/>
</dbReference>
<evidence type="ECO:0000313" key="1">
    <source>
        <dbReference type="EMBL" id="MQX52573.1"/>
    </source>
</evidence>
<name>A0A6N7LQX7_9GAMM</name>
<proteinExistence type="predicted"/>